<organism evidence="1 2">
    <name type="scientific">Sclerotinia nivalis</name>
    <dbReference type="NCBI Taxonomy" id="352851"/>
    <lineage>
        <taxon>Eukaryota</taxon>
        <taxon>Fungi</taxon>
        <taxon>Dikarya</taxon>
        <taxon>Ascomycota</taxon>
        <taxon>Pezizomycotina</taxon>
        <taxon>Leotiomycetes</taxon>
        <taxon>Helotiales</taxon>
        <taxon>Sclerotiniaceae</taxon>
        <taxon>Sclerotinia</taxon>
    </lineage>
</organism>
<dbReference type="AlphaFoldDB" id="A0A9X0DGX5"/>
<proteinExistence type="predicted"/>
<dbReference type="EMBL" id="JAPEIS010000013">
    <property type="protein sequence ID" value="KAJ8060363.1"/>
    <property type="molecule type" value="Genomic_DNA"/>
</dbReference>
<sequence length="73" mass="8111">MESSSKNHYSNLQENCSKENSLSSTFLNTDWLHTISAYNFESLGSGACLVYRLETRSAPHRTASIPIHGFDTG</sequence>
<accession>A0A9X0DGX5</accession>
<name>A0A9X0DGX5_9HELO</name>
<reference evidence="1" key="1">
    <citation type="submission" date="2022-11" db="EMBL/GenBank/DDBJ databases">
        <title>Genome Resource of Sclerotinia nivalis Strain SnTB1, a Plant Pathogen Isolated from American Ginseng.</title>
        <authorList>
            <person name="Fan S."/>
        </authorList>
    </citation>
    <scope>NUCLEOTIDE SEQUENCE</scope>
    <source>
        <strain evidence="1">SnTB1</strain>
    </source>
</reference>
<keyword evidence="2" id="KW-1185">Reference proteome</keyword>
<evidence type="ECO:0000313" key="2">
    <source>
        <dbReference type="Proteomes" id="UP001152300"/>
    </source>
</evidence>
<gene>
    <name evidence="1" type="ORF">OCU04_010693</name>
</gene>
<evidence type="ECO:0000313" key="1">
    <source>
        <dbReference type="EMBL" id="KAJ8060363.1"/>
    </source>
</evidence>
<comment type="caution">
    <text evidence="1">The sequence shown here is derived from an EMBL/GenBank/DDBJ whole genome shotgun (WGS) entry which is preliminary data.</text>
</comment>
<dbReference type="Proteomes" id="UP001152300">
    <property type="component" value="Unassembled WGS sequence"/>
</dbReference>
<protein>
    <submittedName>
        <fullName evidence="1">Uncharacterized protein</fullName>
    </submittedName>
</protein>